<dbReference type="PANTHER" id="PTHR43135">
    <property type="entry name" value="ALPHA-D-RIBOSE 1-METHYLPHOSPHONATE 5-TRIPHOSPHATE DIPHOSPHATASE"/>
    <property type="match status" value="1"/>
</dbReference>
<organism evidence="3 4">
    <name type="scientific">Vibrio chagasii</name>
    <dbReference type="NCBI Taxonomy" id="170679"/>
    <lineage>
        <taxon>Bacteria</taxon>
        <taxon>Pseudomonadati</taxon>
        <taxon>Pseudomonadota</taxon>
        <taxon>Gammaproteobacteria</taxon>
        <taxon>Vibrionales</taxon>
        <taxon>Vibrionaceae</taxon>
        <taxon>Vibrio</taxon>
    </lineage>
</organism>
<evidence type="ECO:0000313" key="3">
    <source>
        <dbReference type="EMBL" id="NOH32883.1"/>
    </source>
</evidence>
<dbReference type="InterPro" id="IPR011059">
    <property type="entry name" value="Metal-dep_hydrolase_composite"/>
</dbReference>
<dbReference type="Proteomes" id="UP000525336">
    <property type="component" value="Unassembled WGS sequence"/>
</dbReference>
<gene>
    <name evidence="3" type="ORF">F0245_05735</name>
</gene>
<feature type="domain" description="Amidohydrolase-related" evidence="2">
    <location>
        <begin position="90"/>
        <end position="294"/>
    </location>
</feature>
<name>A0A7Y3YNA2_9VIBR</name>
<dbReference type="Gene3D" id="2.30.40.10">
    <property type="entry name" value="Urease, subunit C, domain 1"/>
    <property type="match status" value="1"/>
</dbReference>
<sequence>MFKKTLIAASLAMTAAYSIAAPAPVQETAPVAEEAPQVVVFKNVNVFNGTENKLYKNHSVVVTDNKITAITKGEADIPEDAQVIDGEGRTLMPALIDAHMHLTIPKGLLGTDDMRWTEIAIHGQEFAEMYLDMGFGTIRDVGGADGSWTDMERDGRLKEVPRIYASGAPIAPIGSHADVGLQSRRLTDSPQNLEILNIMSNANGVEEIKEQARYNYRQGAQFTKVFQSGGVSSKFDPWQYNSYLDDEMKAAVAIAESYGSYVATHVYSEQAMHQALDLGVKTLEHGFMFKAEMADKFNKEGAFIATNLTAFSPDLATIPVVQDPLIQKKLASAQAAFGSYQKEMKAAEDAGFDRRAFNVDCVGVADTCAKQIAHEIWLNADMFGNFSALRAMTSTSGRISAELMQPWIDPYSDAKLGVIEVGAYADILLIDGNPLEDITLVGGRDTWFGEDNDAKKDGSHLTEMDLIMKDGKIFKNTL</sequence>
<dbReference type="SUPFAM" id="SSF51338">
    <property type="entry name" value="Composite domain of metallo-dependent hydrolases"/>
    <property type="match status" value="1"/>
</dbReference>
<dbReference type="AlphaFoldDB" id="A0A7Y3YNA2"/>
<evidence type="ECO:0000259" key="2">
    <source>
        <dbReference type="Pfam" id="PF01979"/>
    </source>
</evidence>
<dbReference type="InterPro" id="IPR051781">
    <property type="entry name" value="Metallo-dep_Hydrolase"/>
</dbReference>
<accession>A0A7Y3YNA2</accession>
<keyword evidence="1" id="KW-0732">Signal</keyword>
<evidence type="ECO:0000256" key="1">
    <source>
        <dbReference type="SAM" id="SignalP"/>
    </source>
</evidence>
<dbReference type="InterPro" id="IPR006680">
    <property type="entry name" value="Amidohydro-rel"/>
</dbReference>
<keyword evidence="3" id="KW-0378">Hydrolase</keyword>
<comment type="caution">
    <text evidence="3">The sequence shown here is derived from an EMBL/GenBank/DDBJ whole genome shotgun (WGS) entry which is preliminary data.</text>
</comment>
<dbReference type="GO" id="GO:0016810">
    <property type="term" value="F:hydrolase activity, acting on carbon-nitrogen (but not peptide) bonds"/>
    <property type="evidence" value="ECO:0007669"/>
    <property type="project" value="InterPro"/>
</dbReference>
<dbReference type="RefSeq" id="WP_171367046.1">
    <property type="nucleotide sequence ID" value="NZ_VTXW01000004.1"/>
</dbReference>
<proteinExistence type="predicted"/>
<dbReference type="Pfam" id="PF01979">
    <property type="entry name" value="Amidohydro_1"/>
    <property type="match status" value="1"/>
</dbReference>
<dbReference type="PANTHER" id="PTHR43135:SF3">
    <property type="entry name" value="ALPHA-D-RIBOSE 1-METHYLPHOSPHONATE 5-TRIPHOSPHATE DIPHOSPHATASE"/>
    <property type="match status" value="1"/>
</dbReference>
<feature type="signal peptide" evidence="1">
    <location>
        <begin position="1"/>
        <end position="20"/>
    </location>
</feature>
<dbReference type="SUPFAM" id="SSF51556">
    <property type="entry name" value="Metallo-dependent hydrolases"/>
    <property type="match status" value="1"/>
</dbReference>
<protein>
    <submittedName>
        <fullName evidence="3">Amidohydrolase family protein</fullName>
    </submittedName>
</protein>
<dbReference type="InterPro" id="IPR032466">
    <property type="entry name" value="Metal_Hydrolase"/>
</dbReference>
<evidence type="ECO:0000313" key="4">
    <source>
        <dbReference type="Proteomes" id="UP000525336"/>
    </source>
</evidence>
<dbReference type="Gene3D" id="3.20.20.140">
    <property type="entry name" value="Metal-dependent hydrolases"/>
    <property type="match status" value="1"/>
</dbReference>
<feature type="chain" id="PRO_5030729326" evidence="1">
    <location>
        <begin position="21"/>
        <end position="478"/>
    </location>
</feature>
<dbReference type="EMBL" id="VTXW01000004">
    <property type="protein sequence ID" value="NOH32883.1"/>
    <property type="molecule type" value="Genomic_DNA"/>
</dbReference>
<reference evidence="3 4" key="1">
    <citation type="submission" date="2019-09" db="EMBL/GenBank/DDBJ databases">
        <title>Draft genome sequencing and comparative genomics of hatchery-associated Vibrios.</title>
        <authorList>
            <person name="Kehlet-Delgado H."/>
            <person name="Mueller R.S."/>
        </authorList>
    </citation>
    <scope>NUCLEOTIDE SEQUENCE [LARGE SCALE GENOMIC DNA]</scope>
    <source>
        <strain evidence="3 4">00-90-10</strain>
    </source>
</reference>